<evidence type="ECO:0000313" key="3">
    <source>
        <dbReference type="Proteomes" id="UP000807769"/>
    </source>
</evidence>
<sequence length="171" mass="19557">MAVFNTVNTPDIVKKLFEMYYAYNFNLSYQSLTSYAAREKLRNLKNNEPEFWDELTRQEGEEKDDGGMELDDEARLDGLPEGDDTDVPCSSVVADILSGDIHTGFKEPVRALTSKGEAKTMDFVVDMVHEEVGNDCENLADAVELGWERRKKKTNSSYSHSFWYHHNDDKS</sequence>
<feature type="compositionally biased region" description="Acidic residues" evidence="1">
    <location>
        <begin position="61"/>
        <end position="72"/>
    </location>
</feature>
<dbReference type="Proteomes" id="UP000807769">
    <property type="component" value="Unassembled WGS sequence"/>
</dbReference>
<dbReference type="AlphaFoldDB" id="A0A9P7EMR6"/>
<evidence type="ECO:0000313" key="2">
    <source>
        <dbReference type="EMBL" id="KAG1826112.1"/>
    </source>
</evidence>
<accession>A0A9P7EMR6</accession>
<dbReference type="GeneID" id="64633248"/>
<keyword evidence="3" id="KW-1185">Reference proteome</keyword>
<dbReference type="OrthoDB" id="2677552at2759"/>
<evidence type="ECO:0000256" key="1">
    <source>
        <dbReference type="SAM" id="MobiDB-lite"/>
    </source>
</evidence>
<name>A0A9P7EMR6_9AGAM</name>
<feature type="region of interest" description="Disordered" evidence="1">
    <location>
        <begin position="52"/>
        <end position="87"/>
    </location>
</feature>
<dbReference type="EMBL" id="JABBWG010000002">
    <property type="protein sequence ID" value="KAG1826112.1"/>
    <property type="molecule type" value="Genomic_DNA"/>
</dbReference>
<gene>
    <name evidence="2" type="ORF">BJ212DRAFT_1475451</name>
</gene>
<protein>
    <submittedName>
        <fullName evidence="2">Uncharacterized protein</fullName>
    </submittedName>
</protein>
<comment type="caution">
    <text evidence="2">The sequence shown here is derived from an EMBL/GenBank/DDBJ whole genome shotgun (WGS) entry which is preliminary data.</text>
</comment>
<reference evidence="2" key="1">
    <citation type="journal article" date="2020" name="New Phytol.">
        <title>Comparative genomics reveals dynamic genome evolution in host specialist ectomycorrhizal fungi.</title>
        <authorList>
            <person name="Lofgren L.A."/>
            <person name="Nguyen N.H."/>
            <person name="Vilgalys R."/>
            <person name="Ruytinx J."/>
            <person name="Liao H.L."/>
            <person name="Branco S."/>
            <person name="Kuo A."/>
            <person name="LaButti K."/>
            <person name="Lipzen A."/>
            <person name="Andreopoulos W."/>
            <person name="Pangilinan J."/>
            <person name="Riley R."/>
            <person name="Hundley H."/>
            <person name="Na H."/>
            <person name="Barry K."/>
            <person name="Grigoriev I.V."/>
            <person name="Stajich J.E."/>
            <person name="Kennedy P.G."/>
        </authorList>
    </citation>
    <scope>NUCLEOTIDE SEQUENCE</scope>
    <source>
        <strain evidence="2">MN1</strain>
    </source>
</reference>
<dbReference type="RefSeq" id="XP_041199365.1">
    <property type="nucleotide sequence ID" value="XM_041339232.1"/>
</dbReference>
<proteinExistence type="predicted"/>
<organism evidence="2 3">
    <name type="scientific">Suillus subaureus</name>
    <dbReference type="NCBI Taxonomy" id="48587"/>
    <lineage>
        <taxon>Eukaryota</taxon>
        <taxon>Fungi</taxon>
        <taxon>Dikarya</taxon>
        <taxon>Basidiomycota</taxon>
        <taxon>Agaricomycotina</taxon>
        <taxon>Agaricomycetes</taxon>
        <taxon>Agaricomycetidae</taxon>
        <taxon>Boletales</taxon>
        <taxon>Suillineae</taxon>
        <taxon>Suillaceae</taxon>
        <taxon>Suillus</taxon>
    </lineage>
</organism>